<dbReference type="OrthoDB" id="3624420at2759"/>
<keyword evidence="3" id="KW-1185">Reference proteome</keyword>
<dbReference type="EMBL" id="ML991814">
    <property type="protein sequence ID" value="KAF2232608.1"/>
    <property type="molecule type" value="Genomic_DNA"/>
</dbReference>
<feature type="region of interest" description="Disordered" evidence="1">
    <location>
        <begin position="1"/>
        <end position="21"/>
    </location>
</feature>
<proteinExistence type="predicted"/>
<evidence type="ECO:0000313" key="3">
    <source>
        <dbReference type="Proteomes" id="UP000800092"/>
    </source>
</evidence>
<evidence type="ECO:0000256" key="1">
    <source>
        <dbReference type="SAM" id="MobiDB-lite"/>
    </source>
</evidence>
<name>A0A6A6H464_VIRVR</name>
<protein>
    <submittedName>
        <fullName evidence="2">Uncharacterized protein</fullName>
    </submittedName>
</protein>
<organism evidence="2 3">
    <name type="scientific">Viridothelium virens</name>
    <name type="common">Speckled blister lichen</name>
    <name type="synonym">Trypethelium virens</name>
    <dbReference type="NCBI Taxonomy" id="1048519"/>
    <lineage>
        <taxon>Eukaryota</taxon>
        <taxon>Fungi</taxon>
        <taxon>Dikarya</taxon>
        <taxon>Ascomycota</taxon>
        <taxon>Pezizomycotina</taxon>
        <taxon>Dothideomycetes</taxon>
        <taxon>Dothideomycetes incertae sedis</taxon>
        <taxon>Trypetheliales</taxon>
        <taxon>Trypetheliaceae</taxon>
        <taxon>Viridothelium</taxon>
    </lineage>
</organism>
<dbReference type="AlphaFoldDB" id="A0A6A6H464"/>
<gene>
    <name evidence="2" type="ORF">EV356DRAFT_505143</name>
</gene>
<sequence length="289" mass="29875">MALASGVHGGALRRDSISPSTDPLTQLTDNATLLFAWQLVGGAPSQDFLHSMCANFSGISGTWAAEGLNTALIRSVIDSADGAPPDPAAAASNATFYSSEIFTTQILNVAPGNTAFLKSMCSTMNAELLSSATLNATRVQTAVCDAAGFPVPSSIPAGGSPETEIQIAQDASNLYGWEAVGISNSTAFLSLYCKQFSTLGANLGKQGLYAAEIQQIFCNHASSPITPAEGKQQIIYYSTSIFIQILVSISEDEGYLGTLCSGLNTTAMNNIGLDGQRVSSSACGSSSSK</sequence>
<reference evidence="2" key="1">
    <citation type="journal article" date="2020" name="Stud. Mycol.">
        <title>101 Dothideomycetes genomes: a test case for predicting lifestyles and emergence of pathogens.</title>
        <authorList>
            <person name="Haridas S."/>
            <person name="Albert R."/>
            <person name="Binder M."/>
            <person name="Bloem J."/>
            <person name="Labutti K."/>
            <person name="Salamov A."/>
            <person name="Andreopoulos B."/>
            <person name="Baker S."/>
            <person name="Barry K."/>
            <person name="Bills G."/>
            <person name="Bluhm B."/>
            <person name="Cannon C."/>
            <person name="Castanera R."/>
            <person name="Culley D."/>
            <person name="Daum C."/>
            <person name="Ezra D."/>
            <person name="Gonzalez J."/>
            <person name="Henrissat B."/>
            <person name="Kuo A."/>
            <person name="Liang C."/>
            <person name="Lipzen A."/>
            <person name="Lutzoni F."/>
            <person name="Magnuson J."/>
            <person name="Mondo S."/>
            <person name="Nolan M."/>
            <person name="Ohm R."/>
            <person name="Pangilinan J."/>
            <person name="Park H.-J."/>
            <person name="Ramirez L."/>
            <person name="Alfaro M."/>
            <person name="Sun H."/>
            <person name="Tritt A."/>
            <person name="Yoshinaga Y."/>
            <person name="Zwiers L.-H."/>
            <person name="Turgeon B."/>
            <person name="Goodwin S."/>
            <person name="Spatafora J."/>
            <person name="Crous P."/>
            <person name="Grigoriev I."/>
        </authorList>
    </citation>
    <scope>NUCLEOTIDE SEQUENCE</scope>
    <source>
        <strain evidence="2">Tuck. ex Michener</strain>
    </source>
</reference>
<accession>A0A6A6H464</accession>
<evidence type="ECO:0000313" key="2">
    <source>
        <dbReference type="EMBL" id="KAF2232608.1"/>
    </source>
</evidence>
<dbReference type="Proteomes" id="UP000800092">
    <property type="component" value="Unassembled WGS sequence"/>
</dbReference>